<comment type="caution">
    <text evidence="22">The sequence shown here is derived from an EMBL/GenBank/DDBJ whole genome shotgun (WGS) entry which is preliminary data.</text>
</comment>
<dbReference type="InterPro" id="IPR036662">
    <property type="entry name" value="PTS_EIIA_man-typ_sf"/>
</dbReference>
<dbReference type="Pfam" id="PF03610">
    <property type="entry name" value="EIIA-man"/>
    <property type="match status" value="1"/>
</dbReference>
<keyword evidence="13" id="KW-0598">Phosphotransferase system</keyword>
<dbReference type="PROSITE" id="PS51096">
    <property type="entry name" value="PTS_EIIA_TYPE_4"/>
    <property type="match status" value="1"/>
</dbReference>
<reference evidence="23" key="1">
    <citation type="submission" date="2016-01" db="EMBL/GenBank/DDBJ databases">
        <authorList>
            <person name="Mitreva M."/>
            <person name="Pepin K.H."/>
            <person name="Mihindukulasuriya K.A."/>
            <person name="Fulton R."/>
            <person name="Fronick C."/>
            <person name="O'Laughlin M."/>
            <person name="Miner T."/>
            <person name="Herter B."/>
            <person name="Rosa B.A."/>
            <person name="Cordes M."/>
            <person name="Tomlinson C."/>
            <person name="Wollam A."/>
            <person name="Palsikar V.B."/>
            <person name="Mardis E.R."/>
            <person name="Wilson R.K."/>
        </authorList>
    </citation>
    <scope>NUCLEOTIDE SEQUENCE [LARGE SCALE GENOMIC DNA]</scope>
    <source>
        <strain evidence="23">KA00185</strain>
    </source>
</reference>
<evidence type="ECO:0000256" key="7">
    <source>
        <dbReference type="ARBA" id="ARBA00022448"/>
    </source>
</evidence>
<evidence type="ECO:0000259" key="20">
    <source>
        <dbReference type="PROSITE" id="PS51096"/>
    </source>
</evidence>
<keyword evidence="11" id="KW-0762">Sugar transport</keyword>
<keyword evidence="9" id="KW-0963">Cytoplasm</keyword>
<feature type="compositionally biased region" description="Basic and acidic residues" evidence="19">
    <location>
        <begin position="159"/>
        <end position="174"/>
    </location>
</feature>
<keyword evidence="10" id="KW-0597">Phosphoprotein</keyword>
<evidence type="ECO:0000256" key="6">
    <source>
        <dbReference type="ARBA" id="ARBA00021685"/>
    </source>
</evidence>
<dbReference type="CDD" id="cd00001">
    <property type="entry name" value="PTS_IIB_man"/>
    <property type="match status" value="1"/>
</dbReference>
<accession>A0A134AJ12</accession>
<feature type="region of interest" description="Disordered" evidence="19">
    <location>
        <begin position="159"/>
        <end position="188"/>
    </location>
</feature>
<dbReference type="GO" id="GO:0016301">
    <property type="term" value="F:kinase activity"/>
    <property type="evidence" value="ECO:0007669"/>
    <property type="project" value="UniProtKB-KW"/>
</dbReference>
<dbReference type="InterPro" id="IPR036667">
    <property type="entry name" value="PTS_IIB_sorbose-sp_sf"/>
</dbReference>
<dbReference type="STRING" id="157687.HMPREF3180_00907"/>
<keyword evidence="15" id="KW-0472">Membrane</keyword>
<dbReference type="PANTHER" id="PTHR33799:SF1">
    <property type="entry name" value="PTS SYSTEM MANNOSE-SPECIFIC EIIAB COMPONENT-RELATED"/>
    <property type="match status" value="1"/>
</dbReference>
<dbReference type="Gene3D" id="3.40.50.510">
    <property type="entry name" value="Phosphotransferase system, mannose-type IIA component"/>
    <property type="match status" value="1"/>
</dbReference>
<comment type="catalytic activity">
    <reaction evidence="1">
        <text>D-mannose(out) + N(pros)-phospho-L-histidyl-[protein] = D-mannose 6-phosphate(in) + L-histidyl-[protein]</text>
        <dbReference type="Rhea" id="RHEA:49232"/>
        <dbReference type="Rhea" id="RHEA-COMP:9745"/>
        <dbReference type="Rhea" id="RHEA-COMP:9746"/>
        <dbReference type="ChEBI" id="CHEBI:4208"/>
        <dbReference type="ChEBI" id="CHEBI:29979"/>
        <dbReference type="ChEBI" id="CHEBI:58735"/>
        <dbReference type="ChEBI" id="CHEBI:64837"/>
        <dbReference type="EC" id="2.7.1.191"/>
    </reaction>
</comment>
<protein>
    <recommendedName>
        <fullName evidence="6">PTS system mannose-specific EIIAB component</fullName>
        <ecNumber evidence="5">2.7.1.191</ecNumber>
    </recommendedName>
    <alternativeName>
        <fullName evidence="18">EIIAB-Man</fullName>
    </alternativeName>
    <alternativeName>
        <fullName evidence="17">EIII-Man</fullName>
    </alternativeName>
</protein>
<evidence type="ECO:0000256" key="12">
    <source>
        <dbReference type="ARBA" id="ARBA00022679"/>
    </source>
</evidence>
<comment type="function">
    <text evidence="16">The phosphoenolpyruvate-dependent sugar phosphotransferase system (sugar PTS), a major carbohydrate active transport system, catalyzes the phosphorylation of incoming sugar substrates concomitantly with their translocation across the cell membrane. The enzyme II ManXYZ PTS system is involved in mannose transport.</text>
</comment>
<dbReference type="InterPro" id="IPR004701">
    <property type="entry name" value="PTS_EIIA_man-typ"/>
</dbReference>
<keyword evidence="23" id="KW-1185">Reference proteome</keyword>
<evidence type="ECO:0000256" key="10">
    <source>
        <dbReference type="ARBA" id="ARBA00022553"/>
    </source>
</evidence>
<dbReference type="EC" id="2.7.1.191" evidence="5"/>
<gene>
    <name evidence="22" type="ORF">HMPREF3180_00907</name>
</gene>
<comment type="subcellular location">
    <subcellularLocation>
        <location evidence="2">Cell membrane</location>
    </subcellularLocation>
    <subcellularLocation>
        <location evidence="3">Cytoplasm</location>
    </subcellularLocation>
</comment>
<dbReference type="AlphaFoldDB" id="A0A134AJ12"/>
<comment type="subunit">
    <text evidence="4">Homodimer.</text>
</comment>
<keyword evidence="14" id="KW-0418">Kinase</keyword>
<dbReference type="GO" id="GO:0009401">
    <property type="term" value="P:phosphoenolpyruvate-dependent sugar phosphotransferase system"/>
    <property type="evidence" value="ECO:0007669"/>
    <property type="project" value="UniProtKB-KW"/>
</dbReference>
<dbReference type="GO" id="GO:0005737">
    <property type="term" value="C:cytoplasm"/>
    <property type="evidence" value="ECO:0007669"/>
    <property type="project" value="UniProtKB-SubCell"/>
</dbReference>
<dbReference type="SUPFAM" id="SSF52728">
    <property type="entry name" value="PTS IIb component"/>
    <property type="match status" value="1"/>
</dbReference>
<keyword evidence="7" id="KW-0813">Transport</keyword>
<evidence type="ECO:0000256" key="15">
    <source>
        <dbReference type="ARBA" id="ARBA00023136"/>
    </source>
</evidence>
<dbReference type="PATRIC" id="fig|157687.3.peg.906"/>
<evidence type="ECO:0000256" key="13">
    <source>
        <dbReference type="ARBA" id="ARBA00022683"/>
    </source>
</evidence>
<evidence type="ECO:0000256" key="3">
    <source>
        <dbReference type="ARBA" id="ARBA00004496"/>
    </source>
</evidence>
<proteinExistence type="predicted"/>
<dbReference type="SUPFAM" id="SSF53062">
    <property type="entry name" value="PTS system fructose IIA component-like"/>
    <property type="match status" value="1"/>
</dbReference>
<evidence type="ECO:0000256" key="16">
    <source>
        <dbReference type="ARBA" id="ARBA00023757"/>
    </source>
</evidence>
<evidence type="ECO:0000256" key="19">
    <source>
        <dbReference type="SAM" id="MobiDB-lite"/>
    </source>
</evidence>
<dbReference type="InterPro" id="IPR004720">
    <property type="entry name" value="PTS_IIB_sorbose-sp"/>
</dbReference>
<dbReference type="Proteomes" id="UP000070483">
    <property type="component" value="Unassembled WGS sequence"/>
</dbReference>
<dbReference type="InterPro" id="IPR051471">
    <property type="entry name" value="Bacterial_PTS_sugar_comp"/>
</dbReference>
<evidence type="ECO:0000256" key="5">
    <source>
        <dbReference type="ARBA" id="ARBA00011929"/>
    </source>
</evidence>
<dbReference type="PROSITE" id="PS51101">
    <property type="entry name" value="PTS_EIIB_TYPE_4"/>
    <property type="match status" value="1"/>
</dbReference>
<feature type="domain" description="PTS EIIB type-4" evidence="21">
    <location>
        <begin position="196"/>
        <end position="361"/>
    </location>
</feature>
<evidence type="ECO:0000256" key="9">
    <source>
        <dbReference type="ARBA" id="ARBA00022490"/>
    </source>
</evidence>
<keyword evidence="12" id="KW-0808">Transferase</keyword>
<evidence type="ECO:0000256" key="2">
    <source>
        <dbReference type="ARBA" id="ARBA00004236"/>
    </source>
</evidence>
<evidence type="ECO:0000313" key="22">
    <source>
        <dbReference type="EMBL" id="KXB67721.1"/>
    </source>
</evidence>
<dbReference type="InterPro" id="IPR033887">
    <property type="entry name" value="PTS_IIA_man"/>
</dbReference>
<dbReference type="Pfam" id="PF03830">
    <property type="entry name" value="PTSIIB_sorb"/>
    <property type="match status" value="1"/>
</dbReference>
<dbReference type="PANTHER" id="PTHR33799">
    <property type="entry name" value="PTS PERMEASE-RELATED-RELATED"/>
    <property type="match status" value="1"/>
</dbReference>
<dbReference type="Gene3D" id="3.40.35.10">
    <property type="entry name" value="Phosphotransferase system, sorbose subfamily IIB component"/>
    <property type="match status" value="1"/>
</dbReference>
<keyword evidence="8" id="KW-1003">Cell membrane</keyword>
<dbReference type="CDD" id="cd00006">
    <property type="entry name" value="PTS_IIA_man"/>
    <property type="match status" value="1"/>
</dbReference>
<evidence type="ECO:0000256" key="18">
    <source>
        <dbReference type="ARBA" id="ARBA00032197"/>
    </source>
</evidence>
<dbReference type="EMBL" id="LSDD01000061">
    <property type="protein sequence ID" value="KXB67721.1"/>
    <property type="molecule type" value="Genomic_DNA"/>
</dbReference>
<feature type="domain" description="PTS EIIA type-4" evidence="20">
    <location>
        <begin position="36"/>
        <end position="160"/>
    </location>
</feature>
<organism evidence="22 23">
    <name type="scientific">Leptotrichia wadei</name>
    <dbReference type="NCBI Taxonomy" id="157687"/>
    <lineage>
        <taxon>Bacteria</taxon>
        <taxon>Fusobacteriati</taxon>
        <taxon>Fusobacteriota</taxon>
        <taxon>Fusobacteriia</taxon>
        <taxon>Fusobacteriales</taxon>
        <taxon>Leptotrichiaceae</taxon>
        <taxon>Leptotrichia</taxon>
    </lineage>
</organism>
<evidence type="ECO:0000256" key="1">
    <source>
        <dbReference type="ARBA" id="ARBA00000514"/>
    </source>
</evidence>
<sequence>MFTFLDFKGILEIIKLSKIFKSEYIKIYFDRRRFKMVGIIVASHGEFAAGIKQSASMILGEAELLESVVFMPSEGPDDLYKKIQDAITKLGTEEVLFLVDLWGGSPFNQSNRFFEEDPKKRAIVAGLNLPMLLAALSEREDVETAHEVAKAIVPEGKDQVRVRPEDLQPKEEAPKAAAQDDTPKGAIPAGTVIGDGKIKFVLARIDTRLLHGQVATSWTKATNPNRIIVVSDTVSKDELRKKLIEQAAPPGVRAHVIPLDKLVEVSKDPRFGNTKALLLFENPQDALYVIERGVDIKELNVGSMAHSVGKVMVNNVLSMDQKDVDTYKKLRDLGVKFDVRKVAADKRADLFKLISEKANEGLKL</sequence>
<dbReference type="GO" id="GO:0008982">
    <property type="term" value="F:protein-N(PI)-phosphohistidine-sugar phosphotransferase activity"/>
    <property type="evidence" value="ECO:0007669"/>
    <property type="project" value="InterPro"/>
</dbReference>
<name>A0A134AJ12_9FUSO</name>
<evidence type="ECO:0000256" key="8">
    <source>
        <dbReference type="ARBA" id="ARBA00022475"/>
    </source>
</evidence>
<evidence type="ECO:0000256" key="11">
    <source>
        <dbReference type="ARBA" id="ARBA00022597"/>
    </source>
</evidence>
<dbReference type="GO" id="GO:0005886">
    <property type="term" value="C:plasma membrane"/>
    <property type="evidence" value="ECO:0007669"/>
    <property type="project" value="UniProtKB-SubCell"/>
</dbReference>
<evidence type="ECO:0000256" key="14">
    <source>
        <dbReference type="ARBA" id="ARBA00022777"/>
    </source>
</evidence>
<evidence type="ECO:0000256" key="17">
    <source>
        <dbReference type="ARBA" id="ARBA00030229"/>
    </source>
</evidence>
<evidence type="ECO:0000259" key="21">
    <source>
        <dbReference type="PROSITE" id="PS51101"/>
    </source>
</evidence>
<evidence type="ECO:0000256" key="4">
    <source>
        <dbReference type="ARBA" id="ARBA00011738"/>
    </source>
</evidence>
<evidence type="ECO:0000313" key="23">
    <source>
        <dbReference type="Proteomes" id="UP000070483"/>
    </source>
</evidence>